<dbReference type="GO" id="GO:0016783">
    <property type="term" value="F:sulfurtransferase activity"/>
    <property type="evidence" value="ECO:0007669"/>
    <property type="project" value="InterPro"/>
</dbReference>
<feature type="domain" description="NAD/GMP synthase" evidence="2">
    <location>
        <begin position="14"/>
        <end position="80"/>
    </location>
</feature>
<dbReference type="InterPro" id="IPR014729">
    <property type="entry name" value="Rossmann-like_a/b/a_fold"/>
</dbReference>
<organism evidence="3 4">
    <name type="scientific">Candidatus Aquitaenariimonas noxiae</name>
    <dbReference type="NCBI Taxonomy" id="1974741"/>
    <lineage>
        <taxon>Bacteria</taxon>
        <taxon>Pseudomonadati</taxon>
        <taxon>Candidatus Omnitrophota</taxon>
        <taxon>Candidatus Aquitaenariimonas</taxon>
    </lineage>
</organism>
<dbReference type="InterPro" id="IPR022310">
    <property type="entry name" value="NAD/GMP_synthase"/>
</dbReference>
<dbReference type="Pfam" id="PF02540">
    <property type="entry name" value="NAD_synthase"/>
    <property type="match status" value="1"/>
</dbReference>
<dbReference type="InterPro" id="IPR005232">
    <property type="entry name" value="LarE"/>
</dbReference>
<dbReference type="InterPro" id="IPR052188">
    <property type="entry name" value="Ni-pincer_cofactor_biosynth"/>
</dbReference>
<dbReference type="SUPFAM" id="SSF52402">
    <property type="entry name" value="Adenine nucleotide alpha hydrolases-like"/>
    <property type="match status" value="1"/>
</dbReference>
<proteinExistence type="predicted"/>
<comment type="caution">
    <text evidence="3">The sequence shown here is derived from an EMBL/GenBank/DDBJ whole genome shotgun (WGS) entry which is preliminary data.</text>
</comment>
<evidence type="ECO:0000256" key="1">
    <source>
        <dbReference type="PIRSR" id="PIRSR006661-1"/>
    </source>
</evidence>
<name>A0A2J0KSM3_9BACT</name>
<dbReference type="PIRSF" id="PIRSF006661">
    <property type="entry name" value="PP-lp_UCP006661"/>
    <property type="match status" value="1"/>
</dbReference>
<accession>A0A2J0KSM3</accession>
<dbReference type="Proteomes" id="UP000230052">
    <property type="component" value="Unassembled WGS sequence"/>
</dbReference>
<dbReference type="PANTHER" id="PTHR43169">
    <property type="entry name" value="EXSB FAMILY PROTEIN"/>
    <property type="match status" value="1"/>
</dbReference>
<protein>
    <submittedName>
        <fullName evidence="3">TIGR00268 family protein</fullName>
    </submittedName>
</protein>
<dbReference type="AlphaFoldDB" id="A0A2J0KSM3"/>
<feature type="active site" description="Nucleophile and sulfur donor" evidence="1">
    <location>
        <position position="174"/>
    </location>
</feature>
<dbReference type="EMBL" id="PEWV01000052">
    <property type="protein sequence ID" value="PIU41511.1"/>
    <property type="molecule type" value="Genomic_DNA"/>
</dbReference>
<sequence>MNAKLRKLKAILKQMRSVVVAYSGGVDSTFLLRIAMDTLGKKNVLAVTAKSETFPRSELRCAEKITKQFGAGYLIITTQEFKNKNFVKNPVNRCYHCKKELFSKLKSVAKERNINYVIDGTNFDDLKDLRYGRKAALELGIRSPLMEARLKKIDIRNASRSMRLPTWDKGSFACLASRIPYGQKIEQSSLKKVEAAEDFLKSLNFRDVRVRLHRDLARIEVGVGEIGRFSKKPLRDKVINKFKNLGFSYIVLDLIGYRTGSMNEVLQERLDKEIAL</sequence>
<dbReference type="CDD" id="cd01990">
    <property type="entry name" value="LarE-like"/>
    <property type="match status" value="1"/>
</dbReference>
<dbReference type="NCBIfam" id="TIGR00268">
    <property type="entry name" value="ATP-dependent sacrificial sulfur transferase LarE"/>
    <property type="match status" value="1"/>
</dbReference>
<dbReference type="Gene3D" id="3.40.50.620">
    <property type="entry name" value="HUPs"/>
    <property type="match status" value="1"/>
</dbReference>
<dbReference type="GO" id="GO:0006163">
    <property type="term" value="P:purine nucleotide metabolic process"/>
    <property type="evidence" value="ECO:0007669"/>
    <property type="project" value="UniProtKB-ARBA"/>
</dbReference>
<evidence type="ECO:0000313" key="4">
    <source>
        <dbReference type="Proteomes" id="UP000230052"/>
    </source>
</evidence>
<evidence type="ECO:0000259" key="2">
    <source>
        <dbReference type="Pfam" id="PF02540"/>
    </source>
</evidence>
<evidence type="ECO:0000313" key="3">
    <source>
        <dbReference type="EMBL" id="PIU41511.1"/>
    </source>
</evidence>
<gene>
    <name evidence="3" type="ORF">COS99_04995</name>
</gene>
<reference evidence="3 4" key="1">
    <citation type="submission" date="2017-09" db="EMBL/GenBank/DDBJ databases">
        <title>Depth-based differentiation of microbial function through sediment-hosted aquifers and enrichment of novel symbionts in the deep terrestrial subsurface.</title>
        <authorList>
            <person name="Probst A.J."/>
            <person name="Ladd B."/>
            <person name="Jarett J.K."/>
            <person name="Geller-Mcgrath D.E."/>
            <person name="Sieber C.M."/>
            <person name="Emerson J.B."/>
            <person name="Anantharaman K."/>
            <person name="Thomas B.C."/>
            <person name="Malmstrom R."/>
            <person name="Stieglmeier M."/>
            <person name="Klingl A."/>
            <person name="Woyke T."/>
            <person name="Ryan C.M."/>
            <person name="Banfield J.F."/>
        </authorList>
    </citation>
    <scope>NUCLEOTIDE SEQUENCE [LARGE SCALE GENOMIC DNA]</scope>
    <source>
        <strain evidence="3">CG07_land_8_20_14_0_80_42_15</strain>
    </source>
</reference>
<dbReference type="PANTHER" id="PTHR43169:SF2">
    <property type="entry name" value="NAD_GMP SYNTHASE DOMAIN-CONTAINING PROTEIN"/>
    <property type="match status" value="1"/>
</dbReference>